<dbReference type="AlphaFoldDB" id="A0AAW1X9B9"/>
<dbReference type="SUPFAM" id="SSF53756">
    <property type="entry name" value="UDP-Glycosyltransferase/glycogen phosphorylase"/>
    <property type="match status" value="1"/>
</dbReference>
<evidence type="ECO:0000313" key="3">
    <source>
        <dbReference type="EMBL" id="KAK9932980.1"/>
    </source>
</evidence>
<evidence type="ECO:0000256" key="1">
    <source>
        <dbReference type="ARBA" id="ARBA00009995"/>
    </source>
</evidence>
<dbReference type="Proteomes" id="UP001457282">
    <property type="component" value="Unassembled WGS sequence"/>
</dbReference>
<evidence type="ECO:0000313" key="4">
    <source>
        <dbReference type="Proteomes" id="UP001457282"/>
    </source>
</evidence>
<comment type="similarity">
    <text evidence="1">Belongs to the UDP-glycosyltransferase family.</text>
</comment>
<sequence>MNKPADSSAVEKKDCGDASSASGGGDVIAAEEEGFHFTSELTRRGKQAITDLVVSSATEGHAYTCIVRTILLPWAAEVASELQFSTALVWIQPATVFNIYFYYFNGYKHLIRNNTSANSDPSFAIELPGLPLGLKSRDLPSFILASNPYNFALLMLKEQFEKLGKGSKPIILVNTFDALEPEALKAIDKYNLIGIGPLIPSAFLDGKDPSDKAFGGDLFKKSKDLAYMEWLNFAF</sequence>
<name>A0AAW1X9B9_RUBAR</name>
<protein>
    <submittedName>
        <fullName evidence="3">Uncharacterized protein</fullName>
    </submittedName>
</protein>
<dbReference type="GO" id="GO:0080043">
    <property type="term" value="F:quercetin 3-O-glucosyltransferase activity"/>
    <property type="evidence" value="ECO:0007669"/>
    <property type="project" value="TreeGrafter"/>
</dbReference>
<reference evidence="3 4" key="1">
    <citation type="journal article" date="2023" name="G3 (Bethesda)">
        <title>A chromosome-length genome assembly and annotation of blackberry (Rubus argutus, cv. 'Hillquist').</title>
        <authorList>
            <person name="Bruna T."/>
            <person name="Aryal R."/>
            <person name="Dudchenko O."/>
            <person name="Sargent D.J."/>
            <person name="Mead D."/>
            <person name="Buti M."/>
            <person name="Cavallini A."/>
            <person name="Hytonen T."/>
            <person name="Andres J."/>
            <person name="Pham M."/>
            <person name="Weisz D."/>
            <person name="Mascagni F."/>
            <person name="Usai G."/>
            <person name="Natali L."/>
            <person name="Bassil N."/>
            <person name="Fernandez G.E."/>
            <person name="Lomsadze A."/>
            <person name="Armour M."/>
            <person name="Olukolu B."/>
            <person name="Poorten T."/>
            <person name="Britton C."/>
            <person name="Davik J."/>
            <person name="Ashrafi H."/>
            <person name="Aiden E.L."/>
            <person name="Borodovsky M."/>
            <person name="Worthington M."/>
        </authorList>
    </citation>
    <scope>NUCLEOTIDE SEQUENCE [LARGE SCALE GENOMIC DNA]</scope>
    <source>
        <strain evidence="3">PI 553951</strain>
    </source>
</reference>
<dbReference type="GO" id="GO:0080044">
    <property type="term" value="F:quercetin 7-O-glucosyltransferase activity"/>
    <property type="evidence" value="ECO:0007669"/>
    <property type="project" value="TreeGrafter"/>
</dbReference>
<dbReference type="PANTHER" id="PTHR11926">
    <property type="entry name" value="GLUCOSYL/GLUCURONOSYL TRANSFERASES"/>
    <property type="match status" value="1"/>
</dbReference>
<keyword evidence="4" id="KW-1185">Reference proteome</keyword>
<accession>A0AAW1X9B9</accession>
<dbReference type="PANTHER" id="PTHR11926:SF870">
    <property type="entry name" value="UDP-GLYCOSYLTRANSFERASE 75B1"/>
    <property type="match status" value="1"/>
</dbReference>
<dbReference type="Gene3D" id="3.40.50.2000">
    <property type="entry name" value="Glycogen Phosphorylase B"/>
    <property type="match status" value="1"/>
</dbReference>
<proteinExistence type="inferred from homology"/>
<evidence type="ECO:0000256" key="2">
    <source>
        <dbReference type="SAM" id="MobiDB-lite"/>
    </source>
</evidence>
<dbReference type="EMBL" id="JBEDUW010000004">
    <property type="protein sequence ID" value="KAK9932980.1"/>
    <property type="molecule type" value="Genomic_DNA"/>
</dbReference>
<organism evidence="3 4">
    <name type="scientific">Rubus argutus</name>
    <name type="common">Southern blackberry</name>
    <dbReference type="NCBI Taxonomy" id="59490"/>
    <lineage>
        <taxon>Eukaryota</taxon>
        <taxon>Viridiplantae</taxon>
        <taxon>Streptophyta</taxon>
        <taxon>Embryophyta</taxon>
        <taxon>Tracheophyta</taxon>
        <taxon>Spermatophyta</taxon>
        <taxon>Magnoliopsida</taxon>
        <taxon>eudicotyledons</taxon>
        <taxon>Gunneridae</taxon>
        <taxon>Pentapetalae</taxon>
        <taxon>rosids</taxon>
        <taxon>fabids</taxon>
        <taxon>Rosales</taxon>
        <taxon>Rosaceae</taxon>
        <taxon>Rosoideae</taxon>
        <taxon>Rosoideae incertae sedis</taxon>
        <taxon>Rubus</taxon>
    </lineage>
</organism>
<feature type="region of interest" description="Disordered" evidence="2">
    <location>
        <begin position="1"/>
        <end position="23"/>
    </location>
</feature>
<gene>
    <name evidence="3" type="ORF">M0R45_020196</name>
</gene>
<comment type="caution">
    <text evidence="3">The sequence shown here is derived from an EMBL/GenBank/DDBJ whole genome shotgun (WGS) entry which is preliminary data.</text>
</comment>